<feature type="transmembrane region" description="Helical" evidence="7">
    <location>
        <begin position="87"/>
        <end position="106"/>
    </location>
</feature>
<organism evidence="9 10">
    <name type="scientific">Paenibacillus roseus</name>
    <dbReference type="NCBI Taxonomy" id="2798579"/>
    <lineage>
        <taxon>Bacteria</taxon>
        <taxon>Bacillati</taxon>
        <taxon>Bacillota</taxon>
        <taxon>Bacilli</taxon>
        <taxon>Bacillales</taxon>
        <taxon>Paenibacillaceae</taxon>
        <taxon>Paenibacillus</taxon>
    </lineage>
</organism>
<feature type="transmembrane region" description="Helical" evidence="7">
    <location>
        <begin position="118"/>
        <end position="137"/>
    </location>
</feature>
<dbReference type="CDD" id="cd06261">
    <property type="entry name" value="TM_PBP2"/>
    <property type="match status" value="1"/>
</dbReference>
<evidence type="ECO:0000256" key="5">
    <source>
        <dbReference type="ARBA" id="ARBA00022989"/>
    </source>
</evidence>
<gene>
    <name evidence="9" type="ORF">JFN88_22665</name>
</gene>
<evidence type="ECO:0000313" key="10">
    <source>
        <dbReference type="Proteomes" id="UP000640274"/>
    </source>
</evidence>
<dbReference type="InterPro" id="IPR035906">
    <property type="entry name" value="MetI-like_sf"/>
</dbReference>
<dbReference type="RefSeq" id="WP_199021629.1">
    <property type="nucleotide sequence ID" value="NZ_JAELUP010000113.1"/>
</dbReference>
<dbReference type="AlphaFoldDB" id="A0A934J9H1"/>
<dbReference type="GO" id="GO:0055085">
    <property type="term" value="P:transmembrane transport"/>
    <property type="evidence" value="ECO:0007669"/>
    <property type="project" value="InterPro"/>
</dbReference>
<keyword evidence="3" id="KW-1003">Cell membrane</keyword>
<feature type="domain" description="ABC transmembrane type-1" evidence="8">
    <location>
        <begin position="83"/>
        <end position="296"/>
    </location>
</feature>
<evidence type="ECO:0000313" key="9">
    <source>
        <dbReference type="EMBL" id="MBJ6364023.1"/>
    </source>
</evidence>
<name>A0A934J9H1_9BACL</name>
<dbReference type="GO" id="GO:0005886">
    <property type="term" value="C:plasma membrane"/>
    <property type="evidence" value="ECO:0007669"/>
    <property type="project" value="UniProtKB-SubCell"/>
</dbReference>
<comment type="similarity">
    <text evidence="7">Belongs to the binding-protein-dependent transport system permease family.</text>
</comment>
<proteinExistence type="inferred from homology"/>
<dbReference type="Gene3D" id="1.10.3720.10">
    <property type="entry name" value="MetI-like"/>
    <property type="match status" value="1"/>
</dbReference>
<evidence type="ECO:0000256" key="3">
    <source>
        <dbReference type="ARBA" id="ARBA00022475"/>
    </source>
</evidence>
<comment type="subcellular location">
    <subcellularLocation>
        <location evidence="1 7">Cell membrane</location>
        <topology evidence="1 7">Multi-pass membrane protein</topology>
    </subcellularLocation>
</comment>
<dbReference type="Proteomes" id="UP000640274">
    <property type="component" value="Unassembled WGS sequence"/>
</dbReference>
<dbReference type="SUPFAM" id="SSF161098">
    <property type="entry name" value="MetI-like"/>
    <property type="match status" value="1"/>
</dbReference>
<feature type="transmembrane region" description="Helical" evidence="7">
    <location>
        <begin position="169"/>
        <end position="194"/>
    </location>
</feature>
<evidence type="ECO:0000259" key="8">
    <source>
        <dbReference type="PROSITE" id="PS50928"/>
    </source>
</evidence>
<evidence type="ECO:0000256" key="6">
    <source>
        <dbReference type="ARBA" id="ARBA00023136"/>
    </source>
</evidence>
<feature type="transmembrane region" description="Helical" evidence="7">
    <location>
        <begin position="215"/>
        <end position="237"/>
    </location>
</feature>
<keyword evidence="10" id="KW-1185">Reference proteome</keyword>
<evidence type="ECO:0000256" key="2">
    <source>
        <dbReference type="ARBA" id="ARBA00022448"/>
    </source>
</evidence>
<keyword evidence="4 7" id="KW-0812">Transmembrane</keyword>
<evidence type="ECO:0000256" key="4">
    <source>
        <dbReference type="ARBA" id="ARBA00022692"/>
    </source>
</evidence>
<keyword evidence="6 7" id="KW-0472">Membrane</keyword>
<accession>A0A934J9H1</accession>
<keyword evidence="2 7" id="KW-0813">Transport</keyword>
<evidence type="ECO:0000256" key="7">
    <source>
        <dbReference type="RuleBase" id="RU363032"/>
    </source>
</evidence>
<dbReference type="PANTHER" id="PTHR30193:SF37">
    <property type="entry name" value="INNER MEMBRANE ABC TRANSPORTER PERMEASE PROTEIN YCJO"/>
    <property type="match status" value="1"/>
</dbReference>
<reference evidence="9" key="1">
    <citation type="submission" date="2020-12" db="EMBL/GenBank/DDBJ databases">
        <authorList>
            <person name="Huq M.A."/>
        </authorList>
    </citation>
    <scope>NUCLEOTIDE SEQUENCE</scope>
    <source>
        <strain evidence="9">MAHUQ-46</strain>
    </source>
</reference>
<evidence type="ECO:0000256" key="1">
    <source>
        <dbReference type="ARBA" id="ARBA00004651"/>
    </source>
</evidence>
<dbReference type="InterPro" id="IPR051393">
    <property type="entry name" value="ABC_transporter_permease"/>
</dbReference>
<dbReference type="PROSITE" id="PS50928">
    <property type="entry name" value="ABC_TM1"/>
    <property type="match status" value="1"/>
</dbReference>
<sequence>MKQINGSTRRKHLSIKHQEYVAGYSFILLYMLATIIFASIPMLYTFYLSFTDFNSLSKAHNLSFAFVSNYIDVLNDSDAMSSFGKSFLFTIIEIPLMMIGAILLALGMNQKIFARGTIRTMLLIPYVTNITAIAIAWKAMLDPTSGPINTLLHLIGISNPPLWLNDVKLVIPVMAFIYVYQNIAYQAIVLLAALQGVPADLYEAAELDGASKFKRFLNVTLPIISPATFFILIASIIGSTQTYSIVAALTRGGPAGASEMVSFNIIKNAFQFNKFSFAAAQSVLLFAALAALTLIQWRLQKKWVNY</sequence>
<protein>
    <submittedName>
        <fullName evidence="9">Sugar ABC transporter permease</fullName>
    </submittedName>
</protein>
<dbReference type="InterPro" id="IPR000515">
    <property type="entry name" value="MetI-like"/>
</dbReference>
<feature type="transmembrane region" description="Helical" evidence="7">
    <location>
        <begin position="21"/>
        <end position="47"/>
    </location>
</feature>
<dbReference type="EMBL" id="JAELUP010000113">
    <property type="protein sequence ID" value="MBJ6364023.1"/>
    <property type="molecule type" value="Genomic_DNA"/>
</dbReference>
<keyword evidence="5 7" id="KW-1133">Transmembrane helix</keyword>
<dbReference type="Pfam" id="PF00528">
    <property type="entry name" value="BPD_transp_1"/>
    <property type="match status" value="1"/>
</dbReference>
<comment type="caution">
    <text evidence="9">The sequence shown here is derived from an EMBL/GenBank/DDBJ whole genome shotgun (WGS) entry which is preliminary data.</text>
</comment>
<dbReference type="PANTHER" id="PTHR30193">
    <property type="entry name" value="ABC TRANSPORTER PERMEASE PROTEIN"/>
    <property type="match status" value="1"/>
</dbReference>
<feature type="transmembrane region" description="Helical" evidence="7">
    <location>
        <begin position="275"/>
        <end position="295"/>
    </location>
</feature>